<dbReference type="AlphaFoldDB" id="A0A447Z435"/>
<evidence type="ECO:0000313" key="3">
    <source>
        <dbReference type="Proteomes" id="UP000270025"/>
    </source>
</evidence>
<keyword evidence="3" id="KW-1185">Reference proteome</keyword>
<proteinExistence type="predicted"/>
<dbReference type="KEGG" id="svf:NCTC3166_00869"/>
<dbReference type="Proteomes" id="UP000270025">
    <property type="component" value="Chromosome"/>
</dbReference>
<reference evidence="2 3" key="1">
    <citation type="submission" date="2018-12" db="EMBL/GenBank/DDBJ databases">
        <authorList>
            <consortium name="Pathogen Informatics"/>
        </authorList>
    </citation>
    <scope>NUCLEOTIDE SEQUENCE [LARGE SCALE GENOMIC DNA]</scope>
    <source>
        <strain evidence="2 3">NCTC3166</strain>
    </source>
</reference>
<organism evidence="2 3">
    <name type="scientific">Streptococcus viridans</name>
    <dbReference type="NCBI Taxonomy" id="78535"/>
    <lineage>
        <taxon>Bacteria</taxon>
        <taxon>Bacillati</taxon>
        <taxon>Bacillota</taxon>
        <taxon>Bacilli</taxon>
        <taxon>Lactobacillales</taxon>
        <taxon>Streptococcaceae</taxon>
        <taxon>Streptococcus</taxon>
    </lineage>
</organism>
<evidence type="ECO:0000313" key="2">
    <source>
        <dbReference type="EMBL" id="VED67054.1"/>
    </source>
</evidence>
<dbReference type="EMBL" id="LR134266">
    <property type="protein sequence ID" value="VED67054.1"/>
    <property type="molecule type" value="Genomic_DNA"/>
</dbReference>
<name>A0A447Z435_9STRE</name>
<keyword evidence="1" id="KW-0175">Coiled coil</keyword>
<feature type="coiled-coil region" evidence="1">
    <location>
        <begin position="15"/>
        <end position="42"/>
    </location>
</feature>
<sequence>MIQDIILQIKLNELKLDERLNIEDLKDRILKLEKSIELLNDQLDRIYLD</sequence>
<accession>A0A447Z435</accession>
<gene>
    <name evidence="2" type="ORF">NCTC3166_00869</name>
</gene>
<protein>
    <submittedName>
        <fullName evidence="2">Uncharacterized protein</fullName>
    </submittedName>
</protein>
<evidence type="ECO:0000256" key="1">
    <source>
        <dbReference type="SAM" id="Coils"/>
    </source>
</evidence>